<gene>
    <name evidence="2" type="ORF">TSPGSL018_10189</name>
</gene>
<evidence type="ECO:0000313" key="2">
    <source>
        <dbReference type="EMBL" id="JAC67813.1"/>
    </source>
</evidence>
<keyword evidence="1" id="KW-1133">Transmembrane helix</keyword>
<accession>A0A061R749</accession>
<feature type="transmembrane region" description="Helical" evidence="1">
    <location>
        <begin position="159"/>
        <end position="186"/>
    </location>
</feature>
<organism evidence="2">
    <name type="scientific">Tetraselmis sp. GSL018</name>
    <dbReference type="NCBI Taxonomy" id="582737"/>
    <lineage>
        <taxon>Eukaryota</taxon>
        <taxon>Viridiplantae</taxon>
        <taxon>Chlorophyta</taxon>
        <taxon>core chlorophytes</taxon>
        <taxon>Chlorodendrophyceae</taxon>
        <taxon>Chlorodendrales</taxon>
        <taxon>Chlorodendraceae</taxon>
        <taxon>Tetraselmis</taxon>
    </lineage>
</organism>
<dbReference type="AlphaFoldDB" id="A0A061R749"/>
<reference evidence="2" key="1">
    <citation type="submission" date="2014-05" db="EMBL/GenBank/DDBJ databases">
        <title>The transcriptome of the halophilic microalga Tetraselmis sp. GSL018 isolated from the Great Salt Lake, Utah.</title>
        <authorList>
            <person name="Jinkerson R.E."/>
            <person name="D'Adamo S."/>
            <person name="Posewitz M.C."/>
        </authorList>
    </citation>
    <scope>NUCLEOTIDE SEQUENCE</scope>
    <source>
        <strain evidence="2">GSL018</strain>
    </source>
</reference>
<name>A0A061R749_9CHLO</name>
<sequence length="225" mass="26653">MTSCGSSLVRASISSNSKAPHLYGQLSRSKSAGWRYSGRWDNRRLSNGNPRKLLVISRSSSGDAFSRWPGYRGLRGLKFRIEKKTEELSEKLMAIQRVRDFMAWWSLHVMQPSDRLRSSVQRRMAQERERYHRFLEEEIQDEYAWERHMAKERQFWDNLLTWISFFSFSALWQIIVPVSFILGIVVPMVISWLWWDNGFLSPVAIPLYLVIPFKYGLISKWVWLI</sequence>
<dbReference type="EMBL" id="GBEZ01018645">
    <property type="protein sequence ID" value="JAC67813.1"/>
    <property type="molecule type" value="Transcribed_RNA"/>
</dbReference>
<keyword evidence="1" id="KW-0472">Membrane</keyword>
<evidence type="ECO:0000256" key="1">
    <source>
        <dbReference type="SAM" id="Phobius"/>
    </source>
</evidence>
<proteinExistence type="predicted"/>
<protein>
    <submittedName>
        <fullName evidence="2">Uncharacterized protein</fullName>
    </submittedName>
</protein>
<keyword evidence="1" id="KW-0812">Transmembrane</keyword>